<reference evidence="1" key="1">
    <citation type="journal article" date="2018" name="Nat. Genet.">
        <title>Extensive intraspecific gene order and gene structural variations between Mo17 and other maize genomes.</title>
        <authorList>
            <person name="Sun S."/>
            <person name="Zhou Y."/>
            <person name="Chen J."/>
            <person name="Shi J."/>
            <person name="Zhao H."/>
            <person name="Zhao H."/>
            <person name="Song W."/>
            <person name="Zhang M."/>
            <person name="Cui Y."/>
            <person name="Dong X."/>
            <person name="Liu H."/>
            <person name="Ma X."/>
            <person name="Jiao Y."/>
            <person name="Wang B."/>
            <person name="Wei X."/>
            <person name="Stein J.C."/>
            <person name="Glaubitz J.C."/>
            <person name="Lu F."/>
            <person name="Yu G."/>
            <person name="Liang C."/>
            <person name="Fengler K."/>
            <person name="Li B."/>
            <person name="Rafalski A."/>
            <person name="Schnable P.S."/>
            <person name="Ware D.H."/>
            <person name="Buckler E.S."/>
            <person name="Lai J."/>
        </authorList>
    </citation>
    <scope>NUCLEOTIDE SEQUENCE [LARGE SCALE GENOMIC DNA]</scope>
    <source>
        <tissue evidence="1">Seedling</tissue>
    </source>
</reference>
<evidence type="ECO:0000313" key="1">
    <source>
        <dbReference type="EMBL" id="PWZ14573.1"/>
    </source>
</evidence>
<protein>
    <submittedName>
        <fullName evidence="1">Uncharacterized protein</fullName>
    </submittedName>
</protein>
<name>A0A3L6E2I6_MAIZE</name>
<gene>
    <name evidence="1" type="ORF">Zm00014a_004574</name>
</gene>
<dbReference type="AlphaFoldDB" id="A0A3L6E2I6"/>
<accession>A0A3L6E2I6</accession>
<organism evidence="1">
    <name type="scientific">Zea mays</name>
    <name type="common">Maize</name>
    <dbReference type="NCBI Taxonomy" id="4577"/>
    <lineage>
        <taxon>Eukaryota</taxon>
        <taxon>Viridiplantae</taxon>
        <taxon>Streptophyta</taxon>
        <taxon>Embryophyta</taxon>
        <taxon>Tracheophyta</taxon>
        <taxon>Spermatophyta</taxon>
        <taxon>Magnoliopsida</taxon>
        <taxon>Liliopsida</taxon>
        <taxon>Poales</taxon>
        <taxon>Poaceae</taxon>
        <taxon>PACMAD clade</taxon>
        <taxon>Panicoideae</taxon>
        <taxon>Andropogonodae</taxon>
        <taxon>Andropogoneae</taxon>
        <taxon>Tripsacinae</taxon>
        <taxon>Zea</taxon>
    </lineage>
</organism>
<dbReference type="Proteomes" id="UP000251960">
    <property type="component" value="Chromosome 7"/>
</dbReference>
<proteinExistence type="predicted"/>
<sequence>MHDIVHLFIGESYNFV</sequence>
<dbReference type="EMBL" id="NCVQ01000008">
    <property type="protein sequence ID" value="PWZ14573.1"/>
    <property type="molecule type" value="Genomic_DNA"/>
</dbReference>
<comment type="caution">
    <text evidence="1">The sequence shown here is derived from an EMBL/GenBank/DDBJ whole genome shotgun (WGS) entry which is preliminary data.</text>
</comment>